<dbReference type="EMBL" id="MUEK01000010">
    <property type="protein sequence ID" value="OOE39175.1"/>
    <property type="molecule type" value="Genomic_DNA"/>
</dbReference>
<name>A0AB36K3Y3_9GAMM</name>
<dbReference type="Proteomes" id="UP000189021">
    <property type="component" value="Unassembled WGS sequence"/>
</dbReference>
<keyword evidence="5" id="KW-1185">Reference proteome</keyword>
<accession>A0AB36K3Y3</accession>
<dbReference type="Proteomes" id="UP000188726">
    <property type="component" value="Unassembled WGS sequence"/>
</dbReference>
<comment type="caution">
    <text evidence="3">The sequence shown here is derived from an EMBL/GenBank/DDBJ whole genome shotgun (WGS) entry which is preliminary data.</text>
</comment>
<feature type="region of interest" description="Disordered" evidence="1">
    <location>
        <begin position="37"/>
        <end position="66"/>
    </location>
</feature>
<dbReference type="AlphaFoldDB" id="A0AB36K3Y3"/>
<proteinExistence type="predicted"/>
<dbReference type="EMBL" id="MUEO01000040">
    <property type="protein sequence ID" value="OOE42501.1"/>
    <property type="molecule type" value="Genomic_DNA"/>
</dbReference>
<gene>
    <name evidence="2" type="ORF">BZG00_11105</name>
    <name evidence="3" type="ORF">BZG09_13500</name>
</gene>
<organism evidence="3 4">
    <name type="scientific">Salinivibrio kushneri</name>
    <dbReference type="NCBI Taxonomy" id="1908198"/>
    <lineage>
        <taxon>Bacteria</taxon>
        <taxon>Pseudomonadati</taxon>
        <taxon>Pseudomonadota</taxon>
        <taxon>Gammaproteobacteria</taxon>
        <taxon>Vibrionales</taxon>
        <taxon>Vibrionaceae</taxon>
        <taxon>Salinivibrio</taxon>
    </lineage>
</organism>
<evidence type="ECO:0000313" key="5">
    <source>
        <dbReference type="Proteomes" id="UP000189021"/>
    </source>
</evidence>
<evidence type="ECO:0000313" key="2">
    <source>
        <dbReference type="EMBL" id="OOE39175.1"/>
    </source>
</evidence>
<evidence type="ECO:0000313" key="4">
    <source>
        <dbReference type="Proteomes" id="UP000188726"/>
    </source>
</evidence>
<evidence type="ECO:0000313" key="3">
    <source>
        <dbReference type="EMBL" id="OOE42501.1"/>
    </source>
</evidence>
<reference evidence="4 5" key="1">
    <citation type="journal article" date="2017" name="Genome Announc.">
        <title>Draft Genome Sequences of Salinivibrio proteolyticus, Salinivibrio sharmensis, Salinivibrio siamensis, Salinivibrio costicola subsp. alcaliphilus, Salinivibrio costicola subsp. vallismortis, and 29 New Isolates Belonging to the Genus Salinivibrio.</title>
        <authorList>
            <person name="Lopez-Hermoso C."/>
            <person name="de la Haba R.R."/>
            <person name="Sanchez-Porro C."/>
            <person name="Bayliss S.C."/>
            <person name="Feil E.J."/>
            <person name="Ventosa A."/>
        </authorList>
    </citation>
    <scope>NUCLEOTIDE SEQUENCE [LARGE SCALE GENOMIC DNA]</scope>
    <source>
        <strain evidence="2 5">AL184</strain>
        <strain evidence="3 4">IC202</strain>
    </source>
</reference>
<sequence>MNASDAQNLTSHFDTWLNNHQNLVSSRQQLQHSTLFAAPRDGDSTVSGQNTIGAGKNAKTESAQGKKLDDAISAGNHSEIVDLLTESTGNAVSSILGLAQSRTGWNPLDPDNDKNAEGFQEFVSSILKVPFFNVTQSERTTVHYEEENYNSLIDKVVGLYDGITEQDVPLIKNSIVNLAKACTSRVNTQNTKTLFVQNTMNATGTDIVVGIQQTFMMMERSHSSGKGAPKDHYKTEITVNVMELTFKGGLWNKSAAEKLADKFVKSWDDWLDGTTTPASPSADQIQFCFGPTHSARQKQEADAIK</sequence>
<dbReference type="RefSeq" id="WP_077459172.1">
    <property type="nucleotide sequence ID" value="NZ_CP040021.1"/>
</dbReference>
<protein>
    <submittedName>
        <fullName evidence="3">Uncharacterized protein</fullName>
    </submittedName>
</protein>
<evidence type="ECO:0000256" key="1">
    <source>
        <dbReference type="SAM" id="MobiDB-lite"/>
    </source>
</evidence>